<proteinExistence type="predicted"/>
<dbReference type="OrthoDB" id="7033812at2"/>
<dbReference type="Proteomes" id="UP000242930">
    <property type="component" value="Unassembled WGS sequence"/>
</dbReference>
<evidence type="ECO:0000313" key="2">
    <source>
        <dbReference type="EMBL" id="SEJ34169.1"/>
    </source>
</evidence>
<accession>A0A1H6XYP0</accession>
<gene>
    <name evidence="2" type="ORF">SAMN05216201_107111</name>
</gene>
<evidence type="ECO:0000256" key="1">
    <source>
        <dbReference type="SAM" id="MobiDB-lite"/>
    </source>
</evidence>
<name>A0A1H6XYP0_9PSED</name>
<sequence length="279" mass="30614">MSKFLKFKQVLSYAEAIELLERLTGTPPTEDDFTGLIAHGYLTPIQGFGRPLVGFSLEQLKTLVIGDATKPLASSHIGITSIGHTSTNGISAAQVKTTENTSLYFFAVKPRGGAVFTKIEYSTDDLEPLHYSFSHEHNHYLAEEIFAVATQANNDELPSLAGPIGKKCIHINWESGDRHLFPPSVTALYGFNGASGSKSYKPSEAPPPPQENRELTDRPAHRLAVAALLDLLNEPSRNARNQSAVIAEIQERHPNRRGLSKRNLEEIFAAANKAKKEIE</sequence>
<protein>
    <submittedName>
        <fullName evidence="2">Uncharacterized protein</fullName>
    </submittedName>
</protein>
<organism evidence="2 3">
    <name type="scientific">Pseudomonas linyingensis</name>
    <dbReference type="NCBI Taxonomy" id="915471"/>
    <lineage>
        <taxon>Bacteria</taxon>
        <taxon>Pseudomonadati</taxon>
        <taxon>Pseudomonadota</taxon>
        <taxon>Gammaproteobacteria</taxon>
        <taxon>Pseudomonadales</taxon>
        <taxon>Pseudomonadaceae</taxon>
        <taxon>Pseudomonas</taxon>
    </lineage>
</organism>
<dbReference type="AlphaFoldDB" id="A0A1H6XYP0"/>
<dbReference type="RefSeq" id="WP_139214657.1">
    <property type="nucleotide sequence ID" value="NZ_FNZE01000007.1"/>
</dbReference>
<dbReference type="EMBL" id="FNZE01000007">
    <property type="protein sequence ID" value="SEJ34169.1"/>
    <property type="molecule type" value="Genomic_DNA"/>
</dbReference>
<dbReference type="STRING" id="915471.SAMN05216201_107111"/>
<reference evidence="3" key="1">
    <citation type="submission" date="2016-10" db="EMBL/GenBank/DDBJ databases">
        <authorList>
            <person name="Varghese N."/>
            <person name="Submissions S."/>
        </authorList>
    </citation>
    <scope>NUCLEOTIDE SEQUENCE [LARGE SCALE GENOMIC DNA]</scope>
    <source>
        <strain evidence="3">LMG 25967</strain>
    </source>
</reference>
<keyword evidence="3" id="KW-1185">Reference proteome</keyword>
<feature type="region of interest" description="Disordered" evidence="1">
    <location>
        <begin position="196"/>
        <end position="216"/>
    </location>
</feature>
<evidence type="ECO:0000313" key="3">
    <source>
        <dbReference type="Proteomes" id="UP000242930"/>
    </source>
</evidence>